<name>A0ABP0ZQR9_9ASCO</name>
<organism evidence="1 2">
    <name type="scientific">Lodderomyces beijingensis</name>
    <dbReference type="NCBI Taxonomy" id="1775926"/>
    <lineage>
        <taxon>Eukaryota</taxon>
        <taxon>Fungi</taxon>
        <taxon>Dikarya</taxon>
        <taxon>Ascomycota</taxon>
        <taxon>Saccharomycotina</taxon>
        <taxon>Pichiomycetes</taxon>
        <taxon>Debaryomycetaceae</taxon>
        <taxon>Candida/Lodderomyces clade</taxon>
        <taxon>Lodderomyces</taxon>
    </lineage>
</organism>
<evidence type="ECO:0000313" key="1">
    <source>
        <dbReference type="EMBL" id="CAK9440147.1"/>
    </source>
</evidence>
<accession>A0ABP0ZQR9</accession>
<dbReference type="RefSeq" id="XP_066831185.1">
    <property type="nucleotide sequence ID" value="XM_066974447.1"/>
</dbReference>
<protein>
    <submittedName>
        <fullName evidence="1">Uncharacterized protein</fullName>
    </submittedName>
</protein>
<evidence type="ECO:0000313" key="2">
    <source>
        <dbReference type="Proteomes" id="UP001497383"/>
    </source>
</evidence>
<dbReference type="EMBL" id="OZ022409">
    <property type="protein sequence ID" value="CAK9440147.1"/>
    <property type="molecule type" value="Genomic_DNA"/>
</dbReference>
<dbReference type="Proteomes" id="UP001497383">
    <property type="component" value="Chromosome 5"/>
</dbReference>
<reference evidence="1 2" key="1">
    <citation type="submission" date="2024-03" db="EMBL/GenBank/DDBJ databases">
        <authorList>
            <person name="Brejova B."/>
        </authorList>
    </citation>
    <scope>NUCLEOTIDE SEQUENCE [LARGE SCALE GENOMIC DNA]</scope>
    <source>
        <strain evidence="1 2">CBS 14171</strain>
    </source>
</reference>
<keyword evidence="2" id="KW-1185">Reference proteome</keyword>
<sequence length="420" mass="48408">MNHTYVSLYLVNAAMDNVYTALSISLIAKRRLVVSCEDSCKAIPHFTAAVLKNCGLEPEEYTVVDLLQHQTLEAIVDKSTSVAKDGKRYFKQMIVWQNLQRSSQELQKQLYQMILQIDHYEMNKAKYMDNPPASVHMGKSVVQIYKPEIFAIVPFLEYRLFDEAKLYIFLKEKFWQSVNFPNFDDASIPVSVSAGSTLGPDRYKPTILELRAKMASVFISPDIKGYIYSLIVFIRCHRMASLAPKQVRVPTMTMDYVKDFCRAWILWKTHLLQKPTETELASAVDRSKTSAPAKKATLTEFTTKTEQEEDLFVTPEYVKLAVHKICYWLVDWQYNKKFAATDDPDLDAKGKSEKEIKEEEKSIANKKLEISMLTGDWYGSEYLFVNEYLKTQKMEKDYSSPTGFTNKIVDDCIRSVRPPL</sequence>
<gene>
    <name evidence="1" type="ORF">LODBEIA_P42470</name>
</gene>
<proteinExistence type="predicted"/>
<dbReference type="GeneID" id="92209443"/>